<dbReference type="PaxDb" id="29760-VIT_14s0068g00370.t01"/>
<evidence type="ECO:0000313" key="2">
    <source>
        <dbReference type="Proteomes" id="UP000009183"/>
    </source>
</evidence>
<dbReference type="Proteomes" id="UP000009183">
    <property type="component" value="Chromosome 14"/>
</dbReference>
<proteinExistence type="predicted"/>
<sequence length="45" mass="5019">MGFESNHVKQFGMKILSASFSESQEMAHLIVSSMLMEGEIIWGSL</sequence>
<gene>
    <name evidence="1" type="ordered locus">VIT_14s0068g00370</name>
</gene>
<organism evidence="1 2">
    <name type="scientific">Vitis vinifera</name>
    <name type="common">Grape</name>
    <dbReference type="NCBI Taxonomy" id="29760"/>
    <lineage>
        <taxon>Eukaryota</taxon>
        <taxon>Viridiplantae</taxon>
        <taxon>Streptophyta</taxon>
        <taxon>Embryophyta</taxon>
        <taxon>Tracheophyta</taxon>
        <taxon>Spermatophyta</taxon>
        <taxon>Magnoliopsida</taxon>
        <taxon>eudicotyledons</taxon>
        <taxon>Gunneridae</taxon>
        <taxon>Pentapetalae</taxon>
        <taxon>rosids</taxon>
        <taxon>Vitales</taxon>
        <taxon>Vitaceae</taxon>
        <taxon>Viteae</taxon>
        <taxon>Vitis</taxon>
    </lineage>
</organism>
<accession>F6H495</accession>
<dbReference type="EMBL" id="FN595232">
    <property type="protein sequence ID" value="CCB46937.1"/>
    <property type="molecule type" value="Genomic_DNA"/>
</dbReference>
<dbReference type="InParanoid" id="F6H495"/>
<dbReference type="AlphaFoldDB" id="F6H495"/>
<keyword evidence="2" id="KW-1185">Reference proteome</keyword>
<dbReference type="HOGENOM" id="CLU_3208673_0_0_1"/>
<evidence type="ECO:0000313" key="1">
    <source>
        <dbReference type="EMBL" id="CCB46937.1"/>
    </source>
</evidence>
<protein>
    <submittedName>
        <fullName evidence="1">Uncharacterized protein</fullName>
    </submittedName>
</protein>
<reference evidence="2" key="1">
    <citation type="journal article" date="2007" name="Nature">
        <title>The grapevine genome sequence suggests ancestral hexaploidization in major angiosperm phyla.</title>
        <authorList>
            <consortium name="The French-Italian Public Consortium for Grapevine Genome Characterization."/>
            <person name="Jaillon O."/>
            <person name="Aury J.-M."/>
            <person name="Noel B."/>
            <person name="Policriti A."/>
            <person name="Clepet C."/>
            <person name="Casagrande A."/>
            <person name="Choisne N."/>
            <person name="Aubourg S."/>
            <person name="Vitulo N."/>
            <person name="Jubin C."/>
            <person name="Vezzi A."/>
            <person name="Legeai F."/>
            <person name="Hugueney P."/>
            <person name="Dasilva C."/>
            <person name="Horner D."/>
            <person name="Mica E."/>
            <person name="Jublot D."/>
            <person name="Poulain J."/>
            <person name="Bruyere C."/>
            <person name="Billault A."/>
            <person name="Segurens B."/>
            <person name="Gouyvenoux M."/>
            <person name="Ugarte E."/>
            <person name="Cattonaro F."/>
            <person name="Anthouard V."/>
            <person name="Vico V."/>
            <person name="Del Fabbro C."/>
            <person name="Alaux M."/>
            <person name="Di Gaspero G."/>
            <person name="Dumas V."/>
            <person name="Felice N."/>
            <person name="Paillard S."/>
            <person name="Juman I."/>
            <person name="Moroldo M."/>
            <person name="Scalabrin S."/>
            <person name="Canaguier A."/>
            <person name="Le Clainche I."/>
            <person name="Malacrida G."/>
            <person name="Durand E."/>
            <person name="Pesole G."/>
            <person name="Laucou V."/>
            <person name="Chatelet P."/>
            <person name="Merdinoglu D."/>
            <person name="Delledonne M."/>
            <person name="Pezzotti M."/>
            <person name="Lecharny A."/>
            <person name="Scarpelli C."/>
            <person name="Artiguenave F."/>
            <person name="Pe M.E."/>
            <person name="Valle G."/>
            <person name="Morgante M."/>
            <person name="Caboche M."/>
            <person name="Adam-Blondon A.-F."/>
            <person name="Weissenbach J."/>
            <person name="Quetier F."/>
            <person name="Wincker P."/>
        </authorList>
    </citation>
    <scope>NUCLEOTIDE SEQUENCE [LARGE SCALE GENOMIC DNA]</scope>
    <source>
        <strain evidence="2">cv. Pinot noir / PN40024</strain>
    </source>
</reference>
<name>F6H495_VITVI</name>